<evidence type="ECO:0000256" key="7">
    <source>
        <dbReference type="ARBA" id="ARBA00022763"/>
    </source>
</evidence>
<dbReference type="InterPro" id="IPR001238">
    <property type="entry name" value="DNA-binding_RecF"/>
</dbReference>
<evidence type="ECO:0000256" key="5">
    <source>
        <dbReference type="ARBA" id="ARBA00022705"/>
    </source>
</evidence>
<evidence type="ECO:0000256" key="12">
    <source>
        <dbReference type="HAMAP-Rule" id="MF_00365"/>
    </source>
</evidence>
<dbReference type="AlphaFoldDB" id="F4A312"/>
<dbReference type="OrthoDB" id="9803889at2"/>
<keyword evidence="11 12" id="KW-0742">SOS response</keyword>
<dbReference type="GO" id="GO:0003697">
    <property type="term" value="F:single-stranded DNA binding"/>
    <property type="evidence" value="ECO:0007669"/>
    <property type="project" value="UniProtKB-UniRule"/>
</dbReference>
<evidence type="ECO:0000256" key="1">
    <source>
        <dbReference type="ARBA" id="ARBA00004496"/>
    </source>
</evidence>
<evidence type="ECO:0000256" key="9">
    <source>
        <dbReference type="ARBA" id="ARBA00023125"/>
    </source>
</evidence>
<evidence type="ECO:0000256" key="3">
    <source>
        <dbReference type="ARBA" id="ARBA00020170"/>
    </source>
</evidence>
<dbReference type="Gene3D" id="1.20.1050.90">
    <property type="entry name" value="RecF/RecN/SMC, N-terminal domain"/>
    <property type="match status" value="1"/>
</dbReference>
<reference evidence="16" key="1">
    <citation type="submission" date="2010-11" db="EMBL/GenBank/DDBJ databases">
        <title>The complete genome of Mahella australiensis DSM 15567.</title>
        <authorList>
            <consortium name="US DOE Joint Genome Institute (JGI-PGF)"/>
            <person name="Lucas S."/>
            <person name="Copeland A."/>
            <person name="Lapidus A."/>
            <person name="Bruce D."/>
            <person name="Goodwin L."/>
            <person name="Pitluck S."/>
            <person name="Kyrpides N."/>
            <person name="Mavromatis K."/>
            <person name="Pagani I."/>
            <person name="Ivanova N."/>
            <person name="Teshima H."/>
            <person name="Brettin T."/>
            <person name="Detter J.C."/>
            <person name="Han C."/>
            <person name="Tapia R."/>
            <person name="Land M."/>
            <person name="Hauser L."/>
            <person name="Markowitz V."/>
            <person name="Cheng J.-F."/>
            <person name="Hugenholtz P."/>
            <person name="Woyke T."/>
            <person name="Wu D."/>
            <person name="Spring S."/>
            <person name="Pukall R."/>
            <person name="Steenblock K."/>
            <person name="Schneider S."/>
            <person name="Klenk H.-P."/>
            <person name="Eisen J.A."/>
        </authorList>
    </citation>
    <scope>NUCLEOTIDE SEQUENCE [LARGE SCALE GENOMIC DNA]</scope>
    <source>
        <strain evidence="16">DSM 15567 / CIP 107919 / 50-1 BON</strain>
    </source>
</reference>
<comment type="similarity">
    <text evidence="2 12 13">Belongs to the RecF family.</text>
</comment>
<evidence type="ECO:0000256" key="11">
    <source>
        <dbReference type="ARBA" id="ARBA00023236"/>
    </source>
</evidence>
<dbReference type="EMBL" id="CP002360">
    <property type="protein sequence ID" value="AEE95227.1"/>
    <property type="molecule type" value="Genomic_DNA"/>
</dbReference>
<keyword evidence="10 12" id="KW-0234">DNA repair</keyword>
<evidence type="ECO:0000256" key="6">
    <source>
        <dbReference type="ARBA" id="ARBA00022741"/>
    </source>
</evidence>
<evidence type="ECO:0000256" key="13">
    <source>
        <dbReference type="RuleBase" id="RU000578"/>
    </source>
</evidence>
<dbReference type="Pfam" id="PF02463">
    <property type="entry name" value="SMC_N"/>
    <property type="match status" value="1"/>
</dbReference>
<dbReference type="PANTHER" id="PTHR32182:SF0">
    <property type="entry name" value="DNA REPLICATION AND REPAIR PROTEIN RECF"/>
    <property type="match status" value="1"/>
</dbReference>
<comment type="subcellular location">
    <subcellularLocation>
        <location evidence="1 12 13">Cytoplasm</location>
    </subcellularLocation>
</comment>
<dbReference type="PROSITE" id="PS00617">
    <property type="entry name" value="RECF_1"/>
    <property type="match status" value="1"/>
</dbReference>
<dbReference type="HAMAP" id="MF_00365">
    <property type="entry name" value="RecF"/>
    <property type="match status" value="1"/>
</dbReference>
<keyword evidence="7 12" id="KW-0227">DNA damage</keyword>
<dbReference type="NCBIfam" id="TIGR00611">
    <property type="entry name" value="recf"/>
    <property type="match status" value="1"/>
</dbReference>
<dbReference type="CDD" id="cd03242">
    <property type="entry name" value="ABC_RecF"/>
    <property type="match status" value="1"/>
</dbReference>
<dbReference type="STRING" id="697281.Mahau_0003"/>
<sequence length="363" mass="42214">MYIKELTLTDYRNYNNVKINFNIGINVFWGDNGAGKTNILEAIYLTSAGRSHRTSRDKDMIRQGAQDAFINIKVIRKDGEIDVNMMIPQNGSKRIKVNGKYINRIAQLMGIVTAVIFSPEDLKLVKEGPEERRRFIDIFISQIKPDYLYNLQKYYKILENRNKTLKDIKYGHASRDLLAVWNEQLAYIGTELLEQRLYFVDKICAEVSDIHEYITDHKENLKLRYKSTLSLSGNIKQNFISALNQRFDADINMGTTTIGPHRDDMIILVNDMDMRYYGSQGQQRTAALSLKLGQLEVTEDLIGESPVLLLDDVMSELDIMRQNMLMSYMKRYQTMMTCIRKSDYLEQYDKKTFFYVENGQVSI</sequence>
<proteinExistence type="inferred from homology"/>
<dbReference type="GO" id="GO:0009432">
    <property type="term" value="P:SOS response"/>
    <property type="evidence" value="ECO:0007669"/>
    <property type="project" value="UniProtKB-UniRule"/>
</dbReference>
<evidence type="ECO:0000259" key="14">
    <source>
        <dbReference type="Pfam" id="PF02463"/>
    </source>
</evidence>
<dbReference type="Proteomes" id="UP000008457">
    <property type="component" value="Chromosome"/>
</dbReference>
<dbReference type="GO" id="GO:0006260">
    <property type="term" value="P:DNA replication"/>
    <property type="evidence" value="ECO:0007669"/>
    <property type="project" value="UniProtKB-UniRule"/>
</dbReference>
<comment type="function">
    <text evidence="12 13">The RecF protein is involved in DNA metabolism; it is required for DNA replication and normal SOS inducibility. RecF binds preferentially to single-stranded, linear DNA. It also seems to bind ATP.</text>
</comment>
<keyword evidence="6 12" id="KW-0547">Nucleotide-binding</keyword>
<evidence type="ECO:0000256" key="8">
    <source>
        <dbReference type="ARBA" id="ARBA00022840"/>
    </source>
</evidence>
<dbReference type="InterPro" id="IPR042174">
    <property type="entry name" value="RecF_2"/>
</dbReference>
<gene>
    <name evidence="12" type="primary">recF</name>
    <name evidence="15" type="ordered locus">Mahau_0003</name>
</gene>
<keyword evidence="16" id="KW-1185">Reference proteome</keyword>
<dbReference type="PROSITE" id="PS00618">
    <property type="entry name" value="RECF_2"/>
    <property type="match status" value="1"/>
</dbReference>
<protein>
    <recommendedName>
        <fullName evidence="3 12">DNA replication and repair protein RecF</fullName>
    </recommendedName>
</protein>
<dbReference type="KEGG" id="mas:Mahau_0003"/>
<keyword evidence="9 12" id="KW-0238">DNA-binding</keyword>
<reference evidence="15 16" key="2">
    <citation type="journal article" date="2011" name="Stand. Genomic Sci.">
        <title>Complete genome sequence of Mahella australiensis type strain (50-1 BON).</title>
        <authorList>
            <person name="Sikorski J."/>
            <person name="Teshima H."/>
            <person name="Nolan M."/>
            <person name="Lucas S."/>
            <person name="Hammon N."/>
            <person name="Deshpande S."/>
            <person name="Cheng J.F."/>
            <person name="Pitluck S."/>
            <person name="Liolios K."/>
            <person name="Pagani I."/>
            <person name="Ivanova N."/>
            <person name="Huntemann M."/>
            <person name="Mavromatis K."/>
            <person name="Ovchinikova G."/>
            <person name="Pati A."/>
            <person name="Tapia R."/>
            <person name="Han C."/>
            <person name="Goodwin L."/>
            <person name="Chen A."/>
            <person name="Palaniappan K."/>
            <person name="Land M."/>
            <person name="Hauser L."/>
            <person name="Ngatchou-Djao O.D."/>
            <person name="Rohde M."/>
            <person name="Pukall R."/>
            <person name="Spring S."/>
            <person name="Abt B."/>
            <person name="Goker M."/>
            <person name="Detter J.C."/>
            <person name="Woyke T."/>
            <person name="Bristow J."/>
            <person name="Markowitz V."/>
            <person name="Hugenholtz P."/>
            <person name="Eisen J.A."/>
            <person name="Kyrpides N.C."/>
            <person name="Klenk H.P."/>
            <person name="Lapidus A."/>
        </authorList>
    </citation>
    <scope>NUCLEOTIDE SEQUENCE [LARGE SCALE GENOMIC DNA]</scope>
    <source>
        <strain evidence="16">DSM 15567 / CIP 107919 / 50-1 BON</strain>
    </source>
</reference>
<accession>F4A312</accession>
<dbReference type="GO" id="GO:0005737">
    <property type="term" value="C:cytoplasm"/>
    <property type="evidence" value="ECO:0007669"/>
    <property type="project" value="UniProtKB-SubCell"/>
</dbReference>
<dbReference type="SUPFAM" id="SSF52540">
    <property type="entry name" value="P-loop containing nucleoside triphosphate hydrolases"/>
    <property type="match status" value="1"/>
</dbReference>
<name>F4A312_MAHA5</name>
<dbReference type="GO" id="GO:0000731">
    <property type="term" value="P:DNA synthesis involved in DNA repair"/>
    <property type="evidence" value="ECO:0007669"/>
    <property type="project" value="TreeGrafter"/>
</dbReference>
<dbReference type="PANTHER" id="PTHR32182">
    <property type="entry name" value="DNA REPLICATION AND REPAIR PROTEIN RECF"/>
    <property type="match status" value="1"/>
</dbReference>
<dbReference type="RefSeq" id="WP_013779661.1">
    <property type="nucleotide sequence ID" value="NC_015520.1"/>
</dbReference>
<dbReference type="InterPro" id="IPR018078">
    <property type="entry name" value="DNA-binding_RecF_CS"/>
</dbReference>
<evidence type="ECO:0000313" key="15">
    <source>
        <dbReference type="EMBL" id="AEE95227.1"/>
    </source>
</evidence>
<organism evidence="15 16">
    <name type="scientific">Mahella australiensis (strain DSM 15567 / CIP 107919 / 50-1 BON)</name>
    <dbReference type="NCBI Taxonomy" id="697281"/>
    <lineage>
        <taxon>Bacteria</taxon>
        <taxon>Bacillati</taxon>
        <taxon>Bacillota</taxon>
        <taxon>Clostridia</taxon>
        <taxon>Thermoanaerobacterales</taxon>
        <taxon>Thermoanaerobacterales Family IV. Incertae Sedis</taxon>
        <taxon>Mahella</taxon>
    </lineage>
</organism>
<keyword evidence="8 12" id="KW-0067">ATP-binding</keyword>
<evidence type="ECO:0000256" key="2">
    <source>
        <dbReference type="ARBA" id="ARBA00008016"/>
    </source>
</evidence>
<keyword evidence="5 12" id="KW-0235">DNA replication</keyword>
<evidence type="ECO:0000256" key="4">
    <source>
        <dbReference type="ARBA" id="ARBA00022490"/>
    </source>
</evidence>
<feature type="binding site" evidence="12">
    <location>
        <begin position="30"/>
        <end position="37"/>
    </location>
    <ligand>
        <name>ATP</name>
        <dbReference type="ChEBI" id="CHEBI:30616"/>
    </ligand>
</feature>
<dbReference type="eggNOG" id="COG1195">
    <property type="taxonomic scope" value="Bacteria"/>
</dbReference>
<evidence type="ECO:0000256" key="10">
    <source>
        <dbReference type="ARBA" id="ARBA00023204"/>
    </source>
</evidence>
<dbReference type="InterPro" id="IPR027417">
    <property type="entry name" value="P-loop_NTPase"/>
</dbReference>
<evidence type="ECO:0000313" key="16">
    <source>
        <dbReference type="Proteomes" id="UP000008457"/>
    </source>
</evidence>
<keyword evidence="4 12" id="KW-0963">Cytoplasm</keyword>
<dbReference type="InterPro" id="IPR003395">
    <property type="entry name" value="RecF/RecN/SMC_N"/>
</dbReference>
<dbReference type="Gene3D" id="3.40.50.300">
    <property type="entry name" value="P-loop containing nucleotide triphosphate hydrolases"/>
    <property type="match status" value="1"/>
</dbReference>
<feature type="domain" description="RecF/RecN/SMC N-terminal" evidence="14">
    <location>
        <begin position="2"/>
        <end position="343"/>
    </location>
</feature>
<dbReference type="HOGENOM" id="CLU_040267_0_1_9"/>
<dbReference type="GO" id="GO:0006302">
    <property type="term" value="P:double-strand break repair"/>
    <property type="evidence" value="ECO:0007669"/>
    <property type="project" value="TreeGrafter"/>
</dbReference>
<dbReference type="GO" id="GO:0005524">
    <property type="term" value="F:ATP binding"/>
    <property type="evidence" value="ECO:0007669"/>
    <property type="project" value="UniProtKB-UniRule"/>
</dbReference>